<dbReference type="EMBL" id="LHXJ01000005">
    <property type="protein sequence ID" value="KXA91567.1"/>
    <property type="molecule type" value="Genomic_DNA"/>
</dbReference>
<reference evidence="1 2" key="1">
    <citation type="journal article" date="2016" name="Sci. Rep.">
        <title>Metabolic traits of an uncultured archaeal lineage -MSBL1- from brine pools of the Red Sea.</title>
        <authorList>
            <person name="Mwirichia R."/>
            <person name="Alam I."/>
            <person name="Rashid M."/>
            <person name="Vinu M."/>
            <person name="Ba-Alawi W."/>
            <person name="Anthony Kamau A."/>
            <person name="Kamanda Ngugi D."/>
            <person name="Goker M."/>
            <person name="Klenk H.P."/>
            <person name="Bajic V."/>
            <person name="Stingl U."/>
        </authorList>
    </citation>
    <scope>NUCLEOTIDE SEQUENCE [LARGE SCALE GENOMIC DNA]</scope>
    <source>
        <strain evidence="1">SCGC-AAA259A05</strain>
    </source>
</reference>
<sequence length="248" mass="27425">MLVLISSISLGAIYVWGEVGNHEEETPAPINLNGDFFSELWPATLKVTDVQDPTAKLSSFRLLSNENCAVESLHFEFCGFDSKGIKRAYFVDLSPKSGQELLSSHSYEMEGTCEGIHPQVLYEELDKVDISGRVGANGKGISIWADFSSGSNNVYSCGSLYLLLLENGELKPLKKIVFSSSIPWCVIHVGERSTPENVVESENEITAEDSITGFLENLPAEERKGEIWFLSQDLDKAETVEYLQSENS</sequence>
<gene>
    <name evidence="1" type="ORF">AKJ57_00690</name>
</gene>
<evidence type="ECO:0000313" key="2">
    <source>
        <dbReference type="Proteomes" id="UP000070163"/>
    </source>
</evidence>
<dbReference type="Proteomes" id="UP000070163">
    <property type="component" value="Unassembled WGS sequence"/>
</dbReference>
<evidence type="ECO:0000313" key="1">
    <source>
        <dbReference type="EMBL" id="KXA91567.1"/>
    </source>
</evidence>
<proteinExistence type="predicted"/>
<dbReference type="AlphaFoldDB" id="A0A133UBJ9"/>
<comment type="caution">
    <text evidence="1">The sequence shown here is derived from an EMBL/GenBank/DDBJ whole genome shotgun (WGS) entry which is preliminary data.</text>
</comment>
<organism evidence="1 2">
    <name type="scientific">candidate division MSBL1 archaeon SCGC-AAA259A05</name>
    <dbReference type="NCBI Taxonomy" id="1698259"/>
    <lineage>
        <taxon>Archaea</taxon>
        <taxon>Methanobacteriati</taxon>
        <taxon>Methanobacteriota</taxon>
        <taxon>candidate division MSBL1</taxon>
    </lineage>
</organism>
<protein>
    <submittedName>
        <fullName evidence="1">Uncharacterized protein</fullName>
    </submittedName>
</protein>
<keyword evidence="2" id="KW-1185">Reference proteome</keyword>
<name>A0A133UBJ9_9EURY</name>
<accession>A0A133UBJ9</accession>